<dbReference type="AlphaFoldDB" id="A0A0N8TL21"/>
<feature type="compositionally biased region" description="Polar residues" evidence="1">
    <location>
        <begin position="13"/>
        <end position="24"/>
    </location>
</feature>
<comment type="caution">
    <text evidence="2">The sequence shown here is derived from an EMBL/GenBank/DDBJ whole genome shotgun (WGS) entry which is preliminary data.</text>
</comment>
<sequence>MNAQVRVEKRSLKTVTDIQSSNEQKPAADASPSRTATPKSPRSNANRKVSGTQKTKKQPKSRDSLSFTAREHREDFPDCPALINWLPVSVPLQINQWNIGVDIGLKMIDELAELASESEVEAFNAIKFAFNSPNWKVGGHGVEMGFSEGIAALAMLGLRHLALGGRPFDPEKPKPAIYWTAQRVIDKQKREVKKTSGALQALHDGRTQGMAMALLQMGLIDGEAYDKTFADLDELTKPRGARASTAQEN</sequence>
<proteinExistence type="predicted"/>
<dbReference type="Proteomes" id="UP000282636">
    <property type="component" value="Unassembled WGS sequence"/>
</dbReference>
<reference evidence="2 3" key="1">
    <citation type="submission" date="2018-08" db="EMBL/GenBank/DDBJ databases">
        <title>Recombination of ecologically and evolutionarily significant loci maintains genetic cohesion in the Pseudomonas syringae species complex.</title>
        <authorList>
            <person name="Dillon M."/>
            <person name="Thakur S."/>
            <person name="Almeida R.N.D."/>
            <person name="Weir B.S."/>
            <person name="Guttman D.S."/>
        </authorList>
    </citation>
    <scope>NUCLEOTIDE SEQUENCE [LARGE SCALE GENOMIC DNA]</scope>
    <source>
        <strain evidence="2 3">ICMP 3934</strain>
    </source>
</reference>
<feature type="compositionally biased region" description="Basic and acidic residues" evidence="1">
    <location>
        <begin position="1"/>
        <end position="11"/>
    </location>
</feature>
<evidence type="ECO:0000313" key="3">
    <source>
        <dbReference type="Proteomes" id="UP000282636"/>
    </source>
</evidence>
<organism evidence="2 3">
    <name type="scientific">Pseudomonas syringae pv. theae</name>
    <dbReference type="NCBI Taxonomy" id="103985"/>
    <lineage>
        <taxon>Bacteria</taxon>
        <taxon>Pseudomonadati</taxon>
        <taxon>Pseudomonadota</taxon>
        <taxon>Gammaproteobacteria</taxon>
        <taxon>Pseudomonadales</taxon>
        <taxon>Pseudomonadaceae</taxon>
        <taxon>Pseudomonas</taxon>
        <taxon>Pseudomonas syringae</taxon>
    </lineage>
</organism>
<feature type="compositionally biased region" description="Polar residues" evidence="1">
    <location>
        <begin position="32"/>
        <end position="53"/>
    </location>
</feature>
<name>A0A0N8TL21_PSESX</name>
<feature type="region of interest" description="Disordered" evidence="1">
    <location>
        <begin position="1"/>
        <end position="67"/>
    </location>
</feature>
<evidence type="ECO:0000313" key="2">
    <source>
        <dbReference type="EMBL" id="RMT65954.1"/>
    </source>
</evidence>
<accession>A0A0N8TL21</accession>
<protein>
    <submittedName>
        <fullName evidence="2">Uncharacterized protein</fullName>
    </submittedName>
</protein>
<evidence type="ECO:0000256" key="1">
    <source>
        <dbReference type="SAM" id="MobiDB-lite"/>
    </source>
</evidence>
<gene>
    <name evidence="2" type="ORF">ALP44_01722</name>
</gene>
<dbReference type="RefSeq" id="WP_020325495.1">
    <property type="nucleotide sequence ID" value="NZ_BQUM01000080.1"/>
</dbReference>
<dbReference type="EMBL" id="RBTL01000196">
    <property type="protein sequence ID" value="RMT65954.1"/>
    <property type="molecule type" value="Genomic_DNA"/>
</dbReference>